<organism evidence="2 3">
    <name type="scientific">Leptidea sinapis</name>
    <dbReference type="NCBI Taxonomy" id="189913"/>
    <lineage>
        <taxon>Eukaryota</taxon>
        <taxon>Metazoa</taxon>
        <taxon>Ecdysozoa</taxon>
        <taxon>Arthropoda</taxon>
        <taxon>Hexapoda</taxon>
        <taxon>Insecta</taxon>
        <taxon>Pterygota</taxon>
        <taxon>Neoptera</taxon>
        <taxon>Endopterygota</taxon>
        <taxon>Lepidoptera</taxon>
        <taxon>Glossata</taxon>
        <taxon>Ditrysia</taxon>
        <taxon>Papilionoidea</taxon>
        <taxon>Pieridae</taxon>
        <taxon>Dismorphiinae</taxon>
        <taxon>Leptidea</taxon>
    </lineage>
</organism>
<proteinExistence type="predicted"/>
<reference evidence="2 3" key="1">
    <citation type="submission" date="2017-07" db="EMBL/GenBank/DDBJ databases">
        <authorList>
            <person name="Talla V."/>
            <person name="Backstrom N."/>
        </authorList>
    </citation>
    <scope>NUCLEOTIDE SEQUENCE [LARGE SCALE GENOMIC DNA]</scope>
</reference>
<protein>
    <recommendedName>
        <fullName evidence="1">C2H2-type domain-containing protein</fullName>
    </recommendedName>
</protein>
<dbReference type="AlphaFoldDB" id="A0A5E4PXM4"/>
<evidence type="ECO:0000259" key="1">
    <source>
        <dbReference type="PROSITE" id="PS00028"/>
    </source>
</evidence>
<dbReference type="PROSITE" id="PS00028">
    <property type="entry name" value="ZINC_FINGER_C2H2_1"/>
    <property type="match status" value="2"/>
</dbReference>
<name>A0A5E4PXM4_9NEOP</name>
<evidence type="ECO:0000313" key="2">
    <source>
        <dbReference type="EMBL" id="VVC90761.1"/>
    </source>
</evidence>
<dbReference type="Proteomes" id="UP000324832">
    <property type="component" value="Unassembled WGS sequence"/>
</dbReference>
<feature type="domain" description="C2H2-type" evidence="1">
    <location>
        <begin position="222"/>
        <end position="244"/>
    </location>
</feature>
<feature type="domain" description="C2H2-type" evidence="1">
    <location>
        <begin position="151"/>
        <end position="171"/>
    </location>
</feature>
<dbReference type="InterPro" id="IPR013087">
    <property type="entry name" value="Znf_C2H2_type"/>
</dbReference>
<feature type="non-terminal residue" evidence="2">
    <location>
        <position position="274"/>
    </location>
</feature>
<dbReference type="EMBL" id="FZQP02000870">
    <property type="protein sequence ID" value="VVC90761.1"/>
    <property type="molecule type" value="Genomic_DNA"/>
</dbReference>
<gene>
    <name evidence="2" type="ORF">LSINAPIS_LOCUS3606</name>
</gene>
<evidence type="ECO:0000313" key="3">
    <source>
        <dbReference type="Proteomes" id="UP000324832"/>
    </source>
</evidence>
<sequence length="274" mass="32876">MASRSKRSRKTKLVPREFVEIESDDDAKIAELEEQVEKTLSKIRNSDEPAQPNLKFDIKVEVEEYHEEYQPNKPTFFIVDMKQAIKYSNRYRIKSIPNQILDIELRNYAGRVVRDNNQYSPNKKFQQVMFQWRNWCDLDNDNRGPPLHYKCYICSKGWWHLRHFQEHMNNHDEYNMKLEIVNRLQCNIVAYLVYRRLFIRSVKSVCWRCGQDILQHEGPQTCPGCSENLECCTALIDHLRICAHYQELKKVKRRFCCHLCAAFYPSETELFEHM</sequence>
<accession>A0A5E4PXM4</accession>
<keyword evidence="3" id="KW-1185">Reference proteome</keyword>